<organism evidence="1 2">
    <name type="scientific">Arabidopsis arenosa</name>
    <name type="common">Sand rock-cress</name>
    <name type="synonym">Cardaminopsis arenosa</name>
    <dbReference type="NCBI Taxonomy" id="38785"/>
    <lineage>
        <taxon>Eukaryota</taxon>
        <taxon>Viridiplantae</taxon>
        <taxon>Streptophyta</taxon>
        <taxon>Embryophyta</taxon>
        <taxon>Tracheophyta</taxon>
        <taxon>Spermatophyta</taxon>
        <taxon>Magnoliopsida</taxon>
        <taxon>eudicotyledons</taxon>
        <taxon>Gunneridae</taxon>
        <taxon>Pentapetalae</taxon>
        <taxon>rosids</taxon>
        <taxon>malvids</taxon>
        <taxon>Brassicales</taxon>
        <taxon>Brassicaceae</taxon>
        <taxon>Camelineae</taxon>
        <taxon>Arabidopsis</taxon>
    </lineage>
</organism>
<evidence type="ECO:0000313" key="1">
    <source>
        <dbReference type="EMBL" id="CAE5966675.1"/>
    </source>
</evidence>
<dbReference type="EMBL" id="LR999453">
    <property type="protein sequence ID" value="CAE5966675.1"/>
    <property type="molecule type" value="Genomic_DNA"/>
</dbReference>
<proteinExistence type="predicted"/>
<dbReference type="Proteomes" id="UP000682877">
    <property type="component" value="Chromosome 3"/>
</dbReference>
<dbReference type="InterPro" id="IPR052048">
    <property type="entry name" value="ST_Response_Regulator"/>
</dbReference>
<dbReference type="AlphaFoldDB" id="A0A8S1ZUY6"/>
<accession>A0A8S1ZUY6</accession>
<sequence length="246" mass="27355">MASSSKKIDVLLVGHVVDGNYEKLIARAGGNNINLKVVKTVDHVMMEHLLTLASYDLIILMVTVKNGIKVTRDLREEYHIKSMIVAVTSEGDTDKQRSDLIKAGVNQCEVMPLTNGKMESVFNKLKTGMGNGTFKKHFFKALIVDDNRDDAFRRHHEKLIRKAGGLVSLSIITLTAVQLQISYDLILVTKASKAKEVRDKGFTSIMAGVTSSKEQFTAFFEAGVDHMFSENITMEKLLPLINNLNN</sequence>
<dbReference type="PANTHER" id="PTHR43228">
    <property type="entry name" value="TWO-COMPONENT RESPONSE REGULATOR"/>
    <property type="match status" value="1"/>
</dbReference>
<protein>
    <submittedName>
        <fullName evidence="1">Uncharacterized protein</fullName>
    </submittedName>
</protein>
<evidence type="ECO:0000313" key="2">
    <source>
        <dbReference type="Proteomes" id="UP000682877"/>
    </source>
</evidence>
<reference evidence="1" key="1">
    <citation type="submission" date="2021-01" db="EMBL/GenBank/DDBJ databases">
        <authorList>
            <person name="Bezrukov I."/>
        </authorList>
    </citation>
    <scope>NUCLEOTIDE SEQUENCE</scope>
</reference>
<gene>
    <name evidence="1" type="ORF">AARE701A_LOCUS6749</name>
</gene>
<dbReference type="PANTHER" id="PTHR43228:SF1">
    <property type="entry name" value="TWO-COMPONENT RESPONSE REGULATOR ARR22"/>
    <property type="match status" value="1"/>
</dbReference>
<name>A0A8S1ZUY6_ARAAE</name>
<keyword evidence="2" id="KW-1185">Reference proteome</keyword>